<comment type="caution">
    <text evidence="2">The sequence shown here is derived from an EMBL/GenBank/DDBJ whole genome shotgun (WGS) entry which is preliminary data.</text>
</comment>
<name>A0A4Y2PQQ7_ARAVE</name>
<keyword evidence="3" id="KW-1185">Reference proteome</keyword>
<protein>
    <submittedName>
        <fullName evidence="2">Uncharacterized protein</fullName>
    </submittedName>
</protein>
<dbReference type="EMBL" id="BGPR01216067">
    <property type="protein sequence ID" value="GBN52406.1"/>
    <property type="molecule type" value="Genomic_DNA"/>
</dbReference>
<feature type="compositionally biased region" description="Polar residues" evidence="1">
    <location>
        <begin position="28"/>
        <end position="43"/>
    </location>
</feature>
<feature type="region of interest" description="Disordered" evidence="1">
    <location>
        <begin position="1"/>
        <end position="76"/>
    </location>
</feature>
<evidence type="ECO:0000313" key="2">
    <source>
        <dbReference type="EMBL" id="GBN52406.1"/>
    </source>
</evidence>
<dbReference type="AlphaFoldDB" id="A0A4Y2PQQ7"/>
<evidence type="ECO:0000313" key="3">
    <source>
        <dbReference type="Proteomes" id="UP000499080"/>
    </source>
</evidence>
<reference evidence="2 3" key="1">
    <citation type="journal article" date="2019" name="Sci. Rep.">
        <title>Orb-weaving spider Araneus ventricosus genome elucidates the spidroin gene catalogue.</title>
        <authorList>
            <person name="Kono N."/>
            <person name="Nakamura H."/>
            <person name="Ohtoshi R."/>
            <person name="Moran D.A.P."/>
            <person name="Shinohara A."/>
            <person name="Yoshida Y."/>
            <person name="Fujiwara M."/>
            <person name="Mori M."/>
            <person name="Tomita M."/>
            <person name="Arakawa K."/>
        </authorList>
    </citation>
    <scope>NUCLEOTIDE SEQUENCE [LARGE SCALE GENOMIC DNA]</scope>
</reference>
<organism evidence="2 3">
    <name type="scientific">Araneus ventricosus</name>
    <name type="common">Orbweaver spider</name>
    <name type="synonym">Epeira ventricosa</name>
    <dbReference type="NCBI Taxonomy" id="182803"/>
    <lineage>
        <taxon>Eukaryota</taxon>
        <taxon>Metazoa</taxon>
        <taxon>Ecdysozoa</taxon>
        <taxon>Arthropoda</taxon>
        <taxon>Chelicerata</taxon>
        <taxon>Arachnida</taxon>
        <taxon>Araneae</taxon>
        <taxon>Araneomorphae</taxon>
        <taxon>Entelegynae</taxon>
        <taxon>Araneoidea</taxon>
        <taxon>Araneidae</taxon>
        <taxon>Araneus</taxon>
    </lineage>
</organism>
<gene>
    <name evidence="2" type="ORF">AVEN_16932_1</name>
</gene>
<proteinExistence type="predicted"/>
<dbReference type="Proteomes" id="UP000499080">
    <property type="component" value="Unassembled WGS sequence"/>
</dbReference>
<accession>A0A4Y2PQQ7</accession>
<evidence type="ECO:0000256" key="1">
    <source>
        <dbReference type="SAM" id="MobiDB-lite"/>
    </source>
</evidence>
<sequence>MKDDSQKPHQTTTEEVVNEQPGAHASRTKNPGNGASTDPQENLLQPPGTLNIEPETGHRPHSNYLMNSLPKITPTI</sequence>